<organism evidence="2 3">
    <name type="scientific">Sphingobacterium olei</name>
    <dbReference type="NCBI Taxonomy" id="2571155"/>
    <lineage>
        <taxon>Bacteria</taxon>
        <taxon>Pseudomonadati</taxon>
        <taxon>Bacteroidota</taxon>
        <taxon>Sphingobacteriia</taxon>
        <taxon>Sphingobacteriales</taxon>
        <taxon>Sphingobacteriaceae</taxon>
        <taxon>Sphingobacterium</taxon>
    </lineage>
</organism>
<feature type="transmembrane region" description="Helical" evidence="1">
    <location>
        <begin position="308"/>
        <end position="326"/>
    </location>
</feature>
<reference evidence="2 3" key="1">
    <citation type="submission" date="2019-04" db="EMBL/GenBank/DDBJ databases">
        <title>Sphingobacterium olei sp. nov., isolated from oil-contaminated soil.</title>
        <authorList>
            <person name="Liu B."/>
        </authorList>
    </citation>
    <scope>NUCLEOTIDE SEQUENCE [LARGE SCALE GENOMIC DNA]</scope>
    <source>
        <strain evidence="2 3">HAL-9</strain>
    </source>
</reference>
<accession>A0A4U0P0F8</accession>
<gene>
    <name evidence="2" type="ORF">FAZ15_11390</name>
</gene>
<dbReference type="GO" id="GO:0004497">
    <property type="term" value="F:monooxygenase activity"/>
    <property type="evidence" value="ECO:0007669"/>
    <property type="project" value="UniProtKB-KW"/>
</dbReference>
<evidence type="ECO:0000313" key="2">
    <source>
        <dbReference type="EMBL" id="TJZ60593.1"/>
    </source>
</evidence>
<dbReference type="Pfam" id="PF19992">
    <property type="entry name" value="DUF6427"/>
    <property type="match status" value="1"/>
</dbReference>
<feature type="transmembrane region" description="Helical" evidence="1">
    <location>
        <begin position="12"/>
        <end position="32"/>
    </location>
</feature>
<feature type="transmembrane region" description="Helical" evidence="1">
    <location>
        <begin position="226"/>
        <end position="246"/>
    </location>
</feature>
<sequence length="327" mass="38079">MIINQHRKFTPLNIALVSVIGTFLCLGIFLHLPENLTPILFEPAINNLTGIQIGGNLTPSMNVFIALILTILQAFFLNKLINHYNFLGKPNFLTALMYMTLVSLFLPFLVLSPTLICNFITIWMLTKLFNIYKQADVKGLMFDLGMIVGIGSLIYFPFIVLFFLLWISLIVFRPFIWREWVTPLLGLAIVYALLAVIYYWINRFDDFLAIFSPFTNEFSATLQVDIYDYLVMIPIVIALIFFLFILKDQYFKSIVHIRKSFQLLFFMLILIGASFYLNDHITINHFLLCAPPLSIYLAYYFNYAKTKWVYETLYLLIIVTIMYFQLA</sequence>
<dbReference type="InterPro" id="IPR045625">
    <property type="entry name" value="DUF6427"/>
</dbReference>
<dbReference type="Proteomes" id="UP000306808">
    <property type="component" value="Unassembled WGS sequence"/>
</dbReference>
<dbReference type="RefSeq" id="WP_136901440.1">
    <property type="nucleotide sequence ID" value="NZ_SUME01000004.1"/>
</dbReference>
<name>A0A4U0P0F8_9SPHI</name>
<feature type="transmembrane region" description="Helical" evidence="1">
    <location>
        <begin position="184"/>
        <end position="201"/>
    </location>
</feature>
<feature type="transmembrane region" description="Helical" evidence="1">
    <location>
        <begin position="63"/>
        <end position="81"/>
    </location>
</feature>
<feature type="transmembrane region" description="Helical" evidence="1">
    <location>
        <begin position="146"/>
        <end position="172"/>
    </location>
</feature>
<dbReference type="OrthoDB" id="1115611at2"/>
<keyword evidence="1" id="KW-0472">Membrane</keyword>
<keyword evidence="3" id="KW-1185">Reference proteome</keyword>
<feature type="transmembrane region" description="Helical" evidence="1">
    <location>
        <begin position="258"/>
        <end position="277"/>
    </location>
</feature>
<keyword evidence="2" id="KW-0503">Monooxygenase</keyword>
<evidence type="ECO:0000313" key="3">
    <source>
        <dbReference type="Proteomes" id="UP000306808"/>
    </source>
</evidence>
<dbReference type="AlphaFoldDB" id="A0A4U0P0F8"/>
<protein>
    <submittedName>
        <fullName evidence="2">Beta-carotene 15,15'-monooxygenase</fullName>
    </submittedName>
</protein>
<keyword evidence="1" id="KW-1133">Transmembrane helix</keyword>
<feature type="transmembrane region" description="Helical" evidence="1">
    <location>
        <begin position="283"/>
        <end position="301"/>
    </location>
</feature>
<keyword evidence="2" id="KW-0560">Oxidoreductase</keyword>
<dbReference type="EMBL" id="SUME01000004">
    <property type="protein sequence ID" value="TJZ60593.1"/>
    <property type="molecule type" value="Genomic_DNA"/>
</dbReference>
<feature type="transmembrane region" description="Helical" evidence="1">
    <location>
        <begin position="93"/>
        <end position="126"/>
    </location>
</feature>
<comment type="caution">
    <text evidence="2">The sequence shown here is derived from an EMBL/GenBank/DDBJ whole genome shotgun (WGS) entry which is preliminary data.</text>
</comment>
<proteinExistence type="predicted"/>
<keyword evidence="1" id="KW-0812">Transmembrane</keyword>
<evidence type="ECO:0000256" key="1">
    <source>
        <dbReference type="SAM" id="Phobius"/>
    </source>
</evidence>